<dbReference type="KEGG" id="vg:16489533"/>
<keyword evidence="8" id="KW-0812">Transmembrane</keyword>
<keyword evidence="8" id="KW-1133">Transmembrane helix</keyword>
<name>S5N3D8_9ABAC</name>
<comment type="similarity">
    <text evidence="1 6 7">Belongs to the UDP-glycosyltransferase family.</text>
</comment>
<evidence type="ECO:0000256" key="6">
    <source>
        <dbReference type="PIRNR" id="PIRNR000476"/>
    </source>
</evidence>
<comment type="function">
    <text evidence="6">Catalyzes the transfer of glucose from UDP-glucose to ecdysteroids which are insect molting hormones.</text>
</comment>
<protein>
    <recommendedName>
        <fullName evidence="2 6">Ecdysteroid UDP-glucosyltransferase</fullName>
        <ecNumber evidence="6">2.4.1.-</ecNumber>
    </recommendedName>
</protein>
<accession>S5N3D8</accession>
<keyword evidence="10" id="KW-1185">Reference proteome</keyword>
<evidence type="ECO:0000256" key="4">
    <source>
        <dbReference type="ARBA" id="ARBA00022679"/>
    </source>
</evidence>
<dbReference type="SUPFAM" id="SSF53756">
    <property type="entry name" value="UDP-Glycosyltransferase/glycogen phosphorylase"/>
    <property type="match status" value="1"/>
</dbReference>
<sequence>MNSKTSYSTLFNRIFLFLSFTVVINHHVTDSAKILAIFPTPCYSHQSVFKVYIEALADRGHEVVVVKPTTKVRYNDDKNIVEIDASLSDNYFAKLVHDSMSFRKRGLVADSDTVTAYNYMGLVRMLRDQFDLPEVKKLIENRHLFRFDVLITEAFLDYTLIFSHLFGDIPVIQVSSGYGVPENFETMGAVSRHPVYYPNLWRDRFRDMNIWETIREIYMELRLQNEFSVLLAEQNNLLKMQFGANVPALEKLRDNVEMLFVNVHPFFDNNRPVPPNVQYLGGLHLHDKRVKPLSEHVQRFLDNSTNVVYVSFGSSIDTAQMDNEFLDMLLETFRSLPQCNFAWKFDSIIDSSRVVPDNVFIQSWFDQYSLLHHKNVKAFVTQGGVQSTDEAIAALVPMIGMPMMGDQSFNTNKYIDLGIGLVVDTSTVTSQQLIKAIQTITVIDYDKYKGNLMELRKLIRHQPVSALHKATWFTEHVITHKKKNYYKTKSSNATYDEYYMFYIIIPFASVFIMNHIHQLLRMSFS</sequence>
<evidence type="ECO:0000256" key="2">
    <source>
        <dbReference type="ARBA" id="ARBA00013904"/>
    </source>
</evidence>
<evidence type="ECO:0000313" key="10">
    <source>
        <dbReference type="Proteomes" id="UP000203768"/>
    </source>
</evidence>
<dbReference type="PIRSF" id="PIRSF000476">
    <property type="entry name" value="Ecdystd_UDP_glucosyltfrase"/>
    <property type="match status" value="1"/>
</dbReference>
<dbReference type="InterPro" id="IPR050271">
    <property type="entry name" value="UDP-glycosyltransferase"/>
</dbReference>
<dbReference type="Pfam" id="PF00201">
    <property type="entry name" value="UDPGT"/>
    <property type="match status" value="1"/>
</dbReference>
<dbReference type="EC" id="2.4.1.-" evidence="6"/>
<dbReference type="GO" id="GO:0008194">
    <property type="term" value="F:UDP-glycosyltransferase activity"/>
    <property type="evidence" value="ECO:0007669"/>
    <property type="project" value="InterPro"/>
</dbReference>
<keyword evidence="8" id="KW-0472">Membrane</keyword>
<dbReference type="GeneID" id="16489533"/>
<reference evidence="9 10" key="1">
    <citation type="journal article" date="2013" name="Virus Genes">
        <title>The genome of a baculovirus isolated from Hemileuca sp. encodes a serpin ortholog.</title>
        <authorList>
            <person name="Rohrmann G.F."/>
            <person name="Erlandson M.A."/>
            <person name="Theilmann D.A."/>
        </authorList>
    </citation>
    <scope>NUCLEOTIDE SEQUENCE [LARGE SCALE GENOMIC DNA]</scope>
</reference>
<gene>
    <name evidence="9" type="ORF">Hesp133</name>
</gene>
<dbReference type="EMBL" id="KF158713">
    <property type="protein sequence ID" value="AGR56885.1"/>
    <property type="molecule type" value="Genomic_DNA"/>
</dbReference>
<dbReference type="InterPro" id="IPR016224">
    <property type="entry name" value="Ecdysteroid_UDP-Glc_Trfase"/>
</dbReference>
<dbReference type="InterPro" id="IPR035595">
    <property type="entry name" value="UDP_glycos_trans_CS"/>
</dbReference>
<evidence type="ECO:0000313" key="9">
    <source>
        <dbReference type="EMBL" id="AGR56885.1"/>
    </source>
</evidence>
<organism evidence="9 10">
    <name type="scientific">Hemileuca sp. nucleopolyhedrovirus</name>
    <dbReference type="NCBI Taxonomy" id="1367203"/>
    <lineage>
        <taxon>Viruses</taxon>
        <taxon>Viruses incertae sedis</taxon>
        <taxon>Naldaviricetes</taxon>
        <taxon>Lefavirales</taxon>
        <taxon>Baculoviridae</taxon>
        <taxon>Alphabaculovirus</taxon>
        <taxon>Alphabaculovirus heleucae</taxon>
        <taxon>Hemileuca species nucleopolyhedrovirus</taxon>
    </lineage>
</organism>
<dbReference type="Proteomes" id="UP000203768">
    <property type="component" value="Segment"/>
</dbReference>
<keyword evidence="3 6" id="KW-0328">Glycosyltransferase</keyword>
<dbReference type="RefSeq" id="YP_008378349.1">
    <property type="nucleotide sequence ID" value="NC_021923.1"/>
</dbReference>
<dbReference type="InterPro" id="IPR002213">
    <property type="entry name" value="UDP_glucos_trans"/>
</dbReference>
<keyword evidence="4 6" id="KW-0808">Transferase</keyword>
<evidence type="ECO:0000256" key="5">
    <source>
        <dbReference type="ARBA" id="ARBA00022729"/>
    </source>
</evidence>
<dbReference type="Gene3D" id="3.40.50.2000">
    <property type="entry name" value="Glycogen Phosphorylase B"/>
    <property type="match status" value="1"/>
</dbReference>
<dbReference type="PANTHER" id="PTHR48043">
    <property type="entry name" value="EG:EG0003.4 PROTEIN-RELATED"/>
    <property type="match status" value="1"/>
</dbReference>
<dbReference type="PROSITE" id="PS00375">
    <property type="entry name" value="UDPGT"/>
    <property type="match status" value="1"/>
</dbReference>
<keyword evidence="5" id="KW-0732">Signal</keyword>
<dbReference type="PANTHER" id="PTHR48043:SF159">
    <property type="entry name" value="EG:EG0003.4 PROTEIN-RELATED"/>
    <property type="match status" value="1"/>
</dbReference>
<dbReference type="FunFam" id="3.40.50.2000:FF:000021">
    <property type="entry name" value="UDP-glucuronosyltransferase"/>
    <property type="match status" value="1"/>
</dbReference>
<feature type="transmembrane region" description="Helical" evidence="8">
    <location>
        <begin position="498"/>
        <end position="516"/>
    </location>
</feature>
<dbReference type="CDD" id="cd03784">
    <property type="entry name" value="GT1_Gtf-like"/>
    <property type="match status" value="1"/>
</dbReference>
<proteinExistence type="inferred from homology"/>
<evidence type="ECO:0000256" key="1">
    <source>
        <dbReference type="ARBA" id="ARBA00009995"/>
    </source>
</evidence>
<evidence type="ECO:0000256" key="7">
    <source>
        <dbReference type="RuleBase" id="RU003718"/>
    </source>
</evidence>
<evidence type="ECO:0000256" key="3">
    <source>
        <dbReference type="ARBA" id="ARBA00022676"/>
    </source>
</evidence>
<evidence type="ECO:0000256" key="8">
    <source>
        <dbReference type="SAM" id="Phobius"/>
    </source>
</evidence>
<dbReference type="OrthoDB" id="5462at10239"/>